<dbReference type="GO" id="GO:0005524">
    <property type="term" value="F:ATP binding"/>
    <property type="evidence" value="ECO:0007669"/>
    <property type="project" value="UniProtKB-KW"/>
</dbReference>
<organism evidence="2 3">
    <name type="scientific">Moritella viscosa</name>
    <dbReference type="NCBI Taxonomy" id="80854"/>
    <lineage>
        <taxon>Bacteria</taxon>
        <taxon>Pseudomonadati</taxon>
        <taxon>Pseudomonadota</taxon>
        <taxon>Gammaproteobacteria</taxon>
        <taxon>Alteromonadales</taxon>
        <taxon>Moritellaceae</taxon>
        <taxon>Moritella</taxon>
    </lineage>
</organism>
<dbReference type="Proteomes" id="UP000182660">
    <property type="component" value="Unassembled WGS sequence"/>
</dbReference>
<evidence type="ECO:0000313" key="3">
    <source>
        <dbReference type="Proteomes" id="UP000182660"/>
    </source>
</evidence>
<dbReference type="EMBL" id="FPLJ01000092">
    <property type="protein sequence ID" value="SGZ00228.1"/>
    <property type="molecule type" value="Genomic_DNA"/>
</dbReference>
<feature type="signal peptide" evidence="1">
    <location>
        <begin position="1"/>
        <end position="26"/>
    </location>
</feature>
<gene>
    <name evidence="2" type="ORF">MT2528_3993</name>
</gene>
<accession>A0ABY1HJ64</accession>
<proteinExistence type="predicted"/>
<comment type="caution">
    <text evidence="2">The sequence shown here is derived from an EMBL/GenBank/DDBJ whole genome shotgun (WGS) entry which is preliminary data.</text>
</comment>
<evidence type="ECO:0000256" key="1">
    <source>
        <dbReference type="SAM" id="SignalP"/>
    </source>
</evidence>
<dbReference type="RefSeq" id="WP_075532010.1">
    <property type="nucleotide sequence ID" value="NZ_CAWRCN010000151.1"/>
</dbReference>
<dbReference type="PROSITE" id="PS51257">
    <property type="entry name" value="PROKAR_LIPOPROTEIN"/>
    <property type="match status" value="1"/>
</dbReference>
<keyword evidence="1" id="KW-0732">Signal</keyword>
<reference evidence="2 3" key="1">
    <citation type="submission" date="2016-11" db="EMBL/GenBank/DDBJ databases">
        <authorList>
            <person name="Klemetsen T."/>
        </authorList>
    </citation>
    <scope>NUCLEOTIDE SEQUENCE [LARGE SCALE GENOMIC DNA]</scope>
    <source>
        <strain evidence="2">MT 2528</strain>
    </source>
</reference>
<sequence>MKALKMGTTTLLIALLLGGCSSVSKAPVSNMKFWVDYHEPWTHGTSGSQEVDFKVSHQSGVPDDLQPSFDKSIVSSRINNDEGLMFYTVHIDYQIEQNNGGYNIDGAIETKTTVTGKLLDSVAFHLDTREKLSTVVKTGFGALATINLVPVSS</sequence>
<keyword evidence="3" id="KW-1185">Reference proteome</keyword>
<protein>
    <submittedName>
        <fullName evidence="2">Lipid A export ATP-binding/permease protein MsbA</fullName>
    </submittedName>
</protein>
<evidence type="ECO:0000313" key="2">
    <source>
        <dbReference type="EMBL" id="SGZ00228.1"/>
    </source>
</evidence>
<keyword evidence="2" id="KW-0067">ATP-binding</keyword>
<feature type="chain" id="PRO_5046603062" evidence="1">
    <location>
        <begin position="27"/>
        <end position="153"/>
    </location>
</feature>
<keyword evidence="2" id="KW-0547">Nucleotide-binding</keyword>
<name>A0ABY1HJ64_9GAMM</name>